<dbReference type="PANTHER" id="PTHR11851:SF224">
    <property type="entry name" value="PROCESSING PROTEASE"/>
    <property type="match status" value="1"/>
</dbReference>
<dbReference type="Pfam" id="PF00675">
    <property type="entry name" value="Peptidase_M16"/>
    <property type="match status" value="1"/>
</dbReference>
<dbReference type="Proteomes" id="UP000275137">
    <property type="component" value="Unassembled WGS sequence"/>
</dbReference>
<dbReference type="InterPro" id="IPR011765">
    <property type="entry name" value="Pept_M16_N"/>
</dbReference>
<protein>
    <submittedName>
        <fullName evidence="4">Insulinase family protein</fullName>
    </submittedName>
</protein>
<evidence type="ECO:0000313" key="4">
    <source>
        <dbReference type="EMBL" id="ROH85474.1"/>
    </source>
</evidence>
<dbReference type="Gene3D" id="3.30.830.10">
    <property type="entry name" value="Metalloenzyme, LuxS/M16 peptidase-like"/>
    <property type="match status" value="2"/>
</dbReference>
<sequence length="453" mass="49488">MQNPRGSQVITKLYQTLCRAVPVLAILSFSLGFSLSTQAAVNIQQWQTSQGAQVYFVENHDLPMLDMSVTFAAGSARDSQDKAGVAGITRYMMTLGAGGLSDEQISTRLADIGAEMSGDLDADRAGFKLRTLSSEREREQALAVYSAILHKPDFPEAVLTREKARILAGLKEAATQPESMANRAFMQALYGKHPYANDESGELTTVPQIQAADLRAFYQRYYAAQGAVIALIGDLTRAQAEQLAERLSAGLPSAEPVPALPAVTYPQQAVEQRIPHPASQAHILLGYPGVKRIDPDYFPLYVGNYILGGGGFVSRLTEEVREKRGLVYSVYSYFLPLSELGPFQLGLQTKQAQANEALQLVRSTLGNFISKGVSEKELKAAKQNIIGGFPLRLDSNAKILEYLSVIGFYKLPLTYLDDFNKKVAAVTAAQIQDAFKRRVDPDRMVTVIVGAEQ</sequence>
<accession>A0A3N0UYW4</accession>
<reference evidence="4 5" key="1">
    <citation type="submission" date="2018-10" db="EMBL/GenBank/DDBJ databases">
        <authorList>
            <person name="Chen W.-M."/>
        </authorList>
    </citation>
    <scope>NUCLEOTIDE SEQUENCE [LARGE SCALE GENOMIC DNA]</scope>
    <source>
        <strain evidence="4 5">H-5</strain>
    </source>
</reference>
<name>A0A3N0UYW4_9PROT</name>
<keyword evidence="5" id="KW-1185">Reference proteome</keyword>
<feature type="domain" description="Peptidase M16 N-terminal" evidence="2">
    <location>
        <begin position="67"/>
        <end position="197"/>
    </location>
</feature>
<dbReference type="InterPro" id="IPR007863">
    <property type="entry name" value="Peptidase_M16_C"/>
</dbReference>
<dbReference type="InterPro" id="IPR050361">
    <property type="entry name" value="MPP/UQCRC_Complex"/>
</dbReference>
<proteinExistence type="predicted"/>
<gene>
    <name evidence="4" type="ORF">ED236_09820</name>
</gene>
<evidence type="ECO:0000259" key="3">
    <source>
        <dbReference type="Pfam" id="PF05193"/>
    </source>
</evidence>
<dbReference type="PANTHER" id="PTHR11851">
    <property type="entry name" value="METALLOPROTEASE"/>
    <property type="match status" value="1"/>
</dbReference>
<evidence type="ECO:0000313" key="5">
    <source>
        <dbReference type="Proteomes" id="UP000275137"/>
    </source>
</evidence>
<evidence type="ECO:0000259" key="2">
    <source>
        <dbReference type="Pfam" id="PF00675"/>
    </source>
</evidence>
<feature type="chain" id="PRO_5018158179" evidence="1">
    <location>
        <begin position="40"/>
        <end position="453"/>
    </location>
</feature>
<comment type="caution">
    <text evidence="4">The sequence shown here is derived from an EMBL/GenBank/DDBJ whole genome shotgun (WGS) entry which is preliminary data.</text>
</comment>
<keyword evidence="1" id="KW-0732">Signal</keyword>
<dbReference type="Pfam" id="PF05193">
    <property type="entry name" value="Peptidase_M16_C"/>
    <property type="match status" value="1"/>
</dbReference>
<dbReference type="SUPFAM" id="SSF63411">
    <property type="entry name" value="LuxS/MPP-like metallohydrolase"/>
    <property type="match status" value="2"/>
</dbReference>
<feature type="domain" description="Peptidase M16 C-terminal" evidence="3">
    <location>
        <begin position="209"/>
        <end position="384"/>
    </location>
</feature>
<organism evidence="4 5">
    <name type="scientific">Pseudomethylobacillus aquaticus</name>
    <dbReference type="NCBI Taxonomy" id="2676064"/>
    <lineage>
        <taxon>Bacteria</taxon>
        <taxon>Pseudomonadati</taxon>
        <taxon>Pseudomonadota</taxon>
        <taxon>Betaproteobacteria</taxon>
        <taxon>Nitrosomonadales</taxon>
        <taxon>Methylophilaceae</taxon>
        <taxon>Pseudomethylobacillus</taxon>
    </lineage>
</organism>
<dbReference type="InterPro" id="IPR011249">
    <property type="entry name" value="Metalloenz_LuxS/M16"/>
</dbReference>
<dbReference type="GO" id="GO:0046872">
    <property type="term" value="F:metal ion binding"/>
    <property type="evidence" value="ECO:0007669"/>
    <property type="project" value="InterPro"/>
</dbReference>
<evidence type="ECO:0000256" key="1">
    <source>
        <dbReference type="SAM" id="SignalP"/>
    </source>
</evidence>
<dbReference type="AlphaFoldDB" id="A0A3N0UYW4"/>
<dbReference type="EMBL" id="RJVP01000005">
    <property type="protein sequence ID" value="ROH85474.1"/>
    <property type="molecule type" value="Genomic_DNA"/>
</dbReference>
<feature type="signal peptide" evidence="1">
    <location>
        <begin position="1"/>
        <end position="39"/>
    </location>
</feature>